<protein>
    <submittedName>
        <fullName evidence="6">Prepronociceptin-like</fullName>
    </submittedName>
</protein>
<keyword evidence="7" id="KW-1185">Reference proteome</keyword>
<keyword evidence="3" id="KW-0964">Secreted</keyword>
<evidence type="ECO:0000256" key="2">
    <source>
        <dbReference type="ARBA" id="ARBA00008543"/>
    </source>
</evidence>
<evidence type="ECO:0000256" key="5">
    <source>
        <dbReference type="SAM" id="SignalP"/>
    </source>
</evidence>
<evidence type="ECO:0000256" key="3">
    <source>
        <dbReference type="ARBA" id="ARBA00022525"/>
    </source>
</evidence>
<keyword evidence="4" id="KW-1015">Disulfide bond</keyword>
<comment type="caution">
    <text evidence="6">The sequence shown here is derived from an EMBL/GenBank/DDBJ whole genome shotgun (WGS) entry which is preliminary data.</text>
</comment>
<evidence type="ECO:0000256" key="4">
    <source>
        <dbReference type="ARBA" id="ARBA00023157"/>
    </source>
</evidence>
<accession>A0ABR0ZXR8</accession>
<dbReference type="Proteomes" id="UP001369086">
    <property type="component" value="Unassembled WGS sequence"/>
</dbReference>
<organism evidence="6 7">
    <name type="scientific">Huso huso</name>
    <name type="common">Beluga</name>
    <name type="synonym">Acipenser huso</name>
    <dbReference type="NCBI Taxonomy" id="61971"/>
    <lineage>
        <taxon>Eukaryota</taxon>
        <taxon>Metazoa</taxon>
        <taxon>Chordata</taxon>
        <taxon>Craniata</taxon>
        <taxon>Vertebrata</taxon>
        <taxon>Euteleostomi</taxon>
        <taxon>Actinopterygii</taxon>
        <taxon>Chondrostei</taxon>
        <taxon>Acipenseriformes</taxon>
        <taxon>Acipenseridae</taxon>
        <taxon>Huso</taxon>
    </lineage>
</organism>
<evidence type="ECO:0000313" key="6">
    <source>
        <dbReference type="EMBL" id="KAK6489615.1"/>
    </source>
</evidence>
<feature type="signal peptide" evidence="5">
    <location>
        <begin position="1"/>
        <end position="19"/>
    </location>
</feature>
<keyword evidence="5" id="KW-0732">Signal</keyword>
<name>A0ABR0ZXR8_HUSHU</name>
<sequence>MKTLLWTLLLLCLCVPGRSDCQRDCLSCSQRLFQHDTFNTLVCIVECGGKVSTAITWEICRKVVGLPLGGVLERGVVAQLPLAEEGLLYTGVLKQFTDITQAFGMDNIEGEKLVSKITGAFHREKEVDESLLEDDNAHGTPQVTNGLSKRFGGFMKGKYGYRKLMGPGRSLQKRYGGFIGIRKSARKWNNPKRYNELLKQYLGISTRSNEYGSISADISKQNEI</sequence>
<dbReference type="PANTHER" id="PTHR11438">
    <property type="entry name" value="PROENKEPHALIN"/>
    <property type="match status" value="1"/>
</dbReference>
<evidence type="ECO:0000256" key="1">
    <source>
        <dbReference type="ARBA" id="ARBA00004613"/>
    </source>
</evidence>
<comment type="similarity">
    <text evidence="2">Belongs to the opioid neuropeptide precursor family.</text>
</comment>
<comment type="subcellular location">
    <subcellularLocation>
        <location evidence="1">Secreted</location>
    </subcellularLocation>
</comment>
<proteinExistence type="inferred from homology"/>
<feature type="chain" id="PRO_5045123455" evidence="5">
    <location>
        <begin position="20"/>
        <end position="224"/>
    </location>
</feature>
<reference evidence="6 7" key="1">
    <citation type="submission" date="2021-05" db="EMBL/GenBank/DDBJ databases">
        <authorList>
            <person name="Zahm M."/>
            <person name="Klopp C."/>
            <person name="Cabau C."/>
            <person name="Kuhl H."/>
            <person name="Suciu R."/>
            <person name="Ciorpac M."/>
            <person name="Holostenco D."/>
            <person name="Gessner J."/>
            <person name="Wuertz S."/>
            <person name="Hohne C."/>
            <person name="Stock M."/>
            <person name="Gislard M."/>
            <person name="Lluch J."/>
            <person name="Milhes M."/>
            <person name="Lampietro C."/>
            <person name="Lopez Roques C."/>
            <person name="Donnadieu C."/>
            <person name="Du K."/>
            <person name="Schartl M."/>
            <person name="Guiguen Y."/>
        </authorList>
    </citation>
    <scope>NUCLEOTIDE SEQUENCE [LARGE SCALE GENOMIC DNA]</scope>
    <source>
        <strain evidence="6">Hh-F2</strain>
        <tissue evidence="6">Blood</tissue>
    </source>
</reference>
<evidence type="ECO:0000313" key="7">
    <source>
        <dbReference type="Proteomes" id="UP001369086"/>
    </source>
</evidence>
<dbReference type="PRINTS" id="PR01028">
    <property type="entry name" value="OPIOIDPRCRSR"/>
</dbReference>
<dbReference type="PANTHER" id="PTHR11438:SF2">
    <property type="entry name" value="PREPRONOCICEPTIN"/>
    <property type="match status" value="1"/>
</dbReference>
<gene>
    <name evidence="6" type="ORF">HHUSO_G6464</name>
</gene>
<dbReference type="EMBL" id="JAHFZB010000005">
    <property type="protein sequence ID" value="KAK6489615.1"/>
    <property type="molecule type" value="Genomic_DNA"/>
</dbReference>
<dbReference type="InterPro" id="IPR006024">
    <property type="entry name" value="Opioid_neupept"/>
</dbReference>
<dbReference type="Pfam" id="PF01160">
    <property type="entry name" value="Opiods_neuropep"/>
    <property type="match status" value="1"/>
</dbReference>